<reference evidence="3" key="1">
    <citation type="submission" date="2023-09" db="UniProtKB">
        <authorList>
            <consortium name="Ensembl"/>
        </authorList>
    </citation>
    <scope>IDENTIFICATION</scope>
</reference>
<evidence type="ECO:0000256" key="2">
    <source>
        <dbReference type="SAM" id="MobiDB-lite"/>
    </source>
</evidence>
<protein>
    <recommendedName>
        <fullName evidence="4">TELO2-interacting protein 2</fullName>
    </recommendedName>
</protein>
<comment type="similarity">
    <text evidence="1">Belongs to the TTI2 family.</text>
</comment>
<gene>
    <name evidence="3" type="primary">Tti2</name>
</gene>
<evidence type="ECO:0008006" key="4">
    <source>
        <dbReference type="Google" id="ProtNLM"/>
    </source>
</evidence>
<name>A0A8C0ZPZ1_CASCN</name>
<dbReference type="InterPro" id="IPR016024">
    <property type="entry name" value="ARM-type_fold"/>
</dbReference>
<organism evidence="3">
    <name type="scientific">Castor canadensis</name>
    <name type="common">American beaver</name>
    <dbReference type="NCBI Taxonomy" id="51338"/>
    <lineage>
        <taxon>Eukaryota</taxon>
        <taxon>Metazoa</taxon>
        <taxon>Chordata</taxon>
        <taxon>Craniata</taxon>
        <taxon>Vertebrata</taxon>
        <taxon>Euteleostomi</taxon>
        <taxon>Mammalia</taxon>
        <taxon>Eutheria</taxon>
        <taxon>Euarchontoglires</taxon>
        <taxon>Glires</taxon>
        <taxon>Rodentia</taxon>
        <taxon>Castorimorpha</taxon>
        <taxon>Castoridae</taxon>
        <taxon>Castor</taxon>
    </lineage>
</organism>
<dbReference type="InterPro" id="IPR018870">
    <property type="entry name" value="Tti2"/>
</dbReference>
<feature type="compositionally biased region" description="Polar residues" evidence="2">
    <location>
        <begin position="12"/>
        <end position="22"/>
    </location>
</feature>
<dbReference type="SUPFAM" id="SSF48371">
    <property type="entry name" value="ARM repeat"/>
    <property type="match status" value="1"/>
</dbReference>
<dbReference type="Pfam" id="PF10521">
    <property type="entry name" value="Tti2"/>
    <property type="match status" value="1"/>
</dbReference>
<dbReference type="Ensembl" id="ENSCCNT00000012734.1">
    <property type="protein sequence ID" value="ENSCCNP00000009664.1"/>
    <property type="gene ID" value="ENSCCNG00000010170.1"/>
</dbReference>
<accession>A0A8C0ZPZ1</accession>
<dbReference type="PANTHER" id="PTHR32226">
    <property type="entry name" value="TELO2-INTERACTING PROTEIN 2"/>
    <property type="match status" value="1"/>
</dbReference>
<feature type="region of interest" description="Disordered" evidence="2">
    <location>
        <begin position="1"/>
        <end position="22"/>
    </location>
</feature>
<dbReference type="PANTHER" id="PTHR32226:SF2">
    <property type="entry name" value="TELO2-INTERACTING PROTEIN 2"/>
    <property type="match status" value="1"/>
</dbReference>
<dbReference type="GO" id="GO:0005634">
    <property type="term" value="C:nucleus"/>
    <property type="evidence" value="ECO:0007669"/>
    <property type="project" value="TreeGrafter"/>
</dbReference>
<dbReference type="GO" id="GO:0005829">
    <property type="term" value="C:cytosol"/>
    <property type="evidence" value="ECO:0007669"/>
    <property type="project" value="TreeGrafter"/>
</dbReference>
<dbReference type="AlphaFoldDB" id="A0A8C0ZPZ1"/>
<sequence>MELDRAELSPGGASSPTQWSPSALGQACSEVLHRLTGHEARRASARRVALKDFSALIETTEWDRLLEGSGQPLRRAAETLGQVTKALEKYAAPPKEEACAGSAHSEVPEKAVEVGVLFLRLLEKVEAGKNCLVCPAWKTVLGHLAGPIYIFAITHLLEQPWTSPRSREVAGEVRSSLLKVTQCSSVAGFLRGENEDERFPVIMGLLKPYLNKESWKNNPAVKHVFSWTLQQVTRPWLTQHLERILPPSLLISDDYQTENKVLGVHCLHHIVLNVPAADLLQYNRAQVVYHAIFNHLYMPEHHLIQAVLLCLLDLFPILEKAQNWKGDASRPTTHCDEVLQLVLTHMEPEHRLLLRRTYARNLPAFVNRSVPRLLLWPPTSSSSLQHHIFSFIFRLGILTVRHMKRLERVIVGYLEVYDGPEEEARLKILETLKLLMQYTWPRISCRVVVLLRALLKLICDVARDTNLTPDPVKNALLQEATDCLILLDHCSQGRVKVRHSVLSLNFSWVSLSLHNVYNWLSFTICVPGQV</sequence>
<evidence type="ECO:0000256" key="1">
    <source>
        <dbReference type="ARBA" id="ARBA00034736"/>
    </source>
</evidence>
<dbReference type="GO" id="GO:0110078">
    <property type="term" value="C:TTT Hsp90 cochaperone complex"/>
    <property type="evidence" value="ECO:0007669"/>
    <property type="project" value="InterPro"/>
</dbReference>
<evidence type="ECO:0000313" key="3">
    <source>
        <dbReference type="Ensembl" id="ENSCCNP00000009664.1"/>
    </source>
</evidence>
<dbReference type="PROSITE" id="PS51257">
    <property type="entry name" value="PROKAR_LIPOPROTEIN"/>
    <property type="match status" value="1"/>
</dbReference>
<proteinExistence type="inferred from homology"/>